<keyword evidence="8" id="KW-0472">Membrane</keyword>
<keyword evidence="5" id="KW-0812">Transmembrane</keyword>
<comment type="subcellular location">
    <subcellularLocation>
        <location evidence="1">Membrane</location>
        <topology evidence="1">Single-pass type II membrane protein</topology>
    </subcellularLocation>
</comment>
<comment type="similarity">
    <text evidence="10">Belongs to the glycosyltransferase 14 family.</text>
</comment>
<evidence type="ECO:0000256" key="10">
    <source>
        <dbReference type="ARBA" id="ARBA00038150"/>
    </source>
</evidence>
<gene>
    <name evidence="11" type="ORF">CUNI_LOCUS10832</name>
</gene>
<evidence type="ECO:0000256" key="1">
    <source>
        <dbReference type="ARBA" id="ARBA00004606"/>
    </source>
</evidence>
<comment type="caution">
    <text evidence="11">The sequence shown here is derived from an EMBL/GenBank/DDBJ whole genome shotgun (WGS) entry which is preliminary data.</text>
</comment>
<evidence type="ECO:0000256" key="8">
    <source>
        <dbReference type="ARBA" id="ARBA00023136"/>
    </source>
</evidence>
<organism evidence="11 12">
    <name type="scientific">Candidula unifasciata</name>
    <dbReference type="NCBI Taxonomy" id="100452"/>
    <lineage>
        <taxon>Eukaryota</taxon>
        <taxon>Metazoa</taxon>
        <taxon>Spiralia</taxon>
        <taxon>Lophotrochozoa</taxon>
        <taxon>Mollusca</taxon>
        <taxon>Gastropoda</taxon>
        <taxon>Heterobranchia</taxon>
        <taxon>Euthyneura</taxon>
        <taxon>Panpulmonata</taxon>
        <taxon>Eupulmonata</taxon>
        <taxon>Stylommatophora</taxon>
        <taxon>Helicina</taxon>
        <taxon>Helicoidea</taxon>
        <taxon>Geomitridae</taxon>
        <taxon>Candidula</taxon>
    </lineage>
</organism>
<evidence type="ECO:0000256" key="3">
    <source>
        <dbReference type="ARBA" id="ARBA00022676"/>
    </source>
</evidence>
<evidence type="ECO:0000313" key="12">
    <source>
        <dbReference type="Proteomes" id="UP000678393"/>
    </source>
</evidence>
<evidence type="ECO:0000256" key="4">
    <source>
        <dbReference type="ARBA" id="ARBA00022679"/>
    </source>
</evidence>
<keyword evidence="4" id="KW-0808">Transferase</keyword>
<evidence type="ECO:0000313" key="11">
    <source>
        <dbReference type="EMBL" id="CAG5125274.1"/>
    </source>
</evidence>
<dbReference type="PANTHER" id="PTHR19297">
    <property type="entry name" value="GLYCOSYLTRANSFERASE 14 FAMILY MEMBER"/>
    <property type="match status" value="1"/>
</dbReference>
<dbReference type="PANTHER" id="PTHR19297:SF185">
    <property type="entry name" value="BETA-1,3-GALACTOSYL-O-GLYCOSYL-GLYCOPROTEIN BETA-1,6-N-ACETYLGLUCOSAMINYLTRANSFERASE 3"/>
    <property type="match status" value="1"/>
</dbReference>
<dbReference type="GO" id="GO:0016020">
    <property type="term" value="C:membrane"/>
    <property type="evidence" value="ECO:0007669"/>
    <property type="project" value="UniProtKB-SubCell"/>
</dbReference>
<protein>
    <submittedName>
        <fullName evidence="11">Uncharacterized protein</fullName>
    </submittedName>
</protein>
<dbReference type="GO" id="GO:0008375">
    <property type="term" value="F:acetylglucosaminyltransferase activity"/>
    <property type="evidence" value="ECO:0007669"/>
    <property type="project" value="TreeGrafter"/>
</dbReference>
<accession>A0A8S3Z708</accession>
<dbReference type="Proteomes" id="UP000678393">
    <property type="component" value="Unassembled WGS sequence"/>
</dbReference>
<evidence type="ECO:0000256" key="7">
    <source>
        <dbReference type="ARBA" id="ARBA00022989"/>
    </source>
</evidence>
<comment type="pathway">
    <text evidence="2">Protein modification; protein glycosylation.</text>
</comment>
<name>A0A8S3Z708_9EUPU</name>
<dbReference type="Pfam" id="PF02485">
    <property type="entry name" value="Branch"/>
    <property type="match status" value="1"/>
</dbReference>
<dbReference type="AlphaFoldDB" id="A0A8S3Z708"/>
<keyword evidence="12" id="KW-1185">Reference proteome</keyword>
<keyword evidence="6" id="KW-0735">Signal-anchor</keyword>
<dbReference type="OrthoDB" id="2019572at2759"/>
<evidence type="ECO:0000256" key="9">
    <source>
        <dbReference type="ARBA" id="ARBA00023180"/>
    </source>
</evidence>
<reference evidence="11" key="1">
    <citation type="submission" date="2021-04" db="EMBL/GenBank/DDBJ databases">
        <authorList>
            <consortium name="Molecular Ecology Group"/>
        </authorList>
    </citation>
    <scope>NUCLEOTIDE SEQUENCE</scope>
</reference>
<keyword evidence="9" id="KW-0325">Glycoprotein</keyword>
<sequence length="454" mass="52188">MQNFFSEVYKYTDIKNISLSFSKKGINTSLSFSTNASVTTVIKYSSKKFMTTTVSVPFNRSHFKGKGFDESFSKENIGSTLSNISSIFQVKEVSCSAIFNASEKEISKAKRITKRVGNSISDEKYINLTYNCTSFIAQRGYIMSSLTEEEENFPLAFSISTYTGAEMFERLLRAIYRPQNYYCIQVDRSASEKFFRAVSSIVDCFPNVFLASKRIDVIWGEFTVLETELICMKDLWQFPKWKYFFTLTGQEFPLKTNFELVKILTAYQGANDVMTTVKHANPERWYNTLPPHGLKPVKGSVHIIVNRDYVGFILQNRISYDLLNWTKKTFIPDETFFAILNANPQLGIKGTYKGEPEHSATRPFLARYKVWEWDPIPCAGKYVRDVCILTTGDLPLLGQAKEMIANKFFLDWDRVVIGCLEEKIFNNTRDEYLGIKTVNTSYYSNLDFVKNQVT</sequence>
<proteinExistence type="inferred from homology"/>
<evidence type="ECO:0000256" key="2">
    <source>
        <dbReference type="ARBA" id="ARBA00004922"/>
    </source>
</evidence>
<evidence type="ECO:0000256" key="5">
    <source>
        <dbReference type="ARBA" id="ARBA00022692"/>
    </source>
</evidence>
<dbReference type="InterPro" id="IPR003406">
    <property type="entry name" value="Glyco_trans_14"/>
</dbReference>
<keyword evidence="3" id="KW-0328">Glycosyltransferase</keyword>
<keyword evidence="7" id="KW-1133">Transmembrane helix</keyword>
<dbReference type="EMBL" id="CAJHNH020002002">
    <property type="protein sequence ID" value="CAG5125274.1"/>
    <property type="molecule type" value="Genomic_DNA"/>
</dbReference>
<evidence type="ECO:0000256" key="6">
    <source>
        <dbReference type="ARBA" id="ARBA00022968"/>
    </source>
</evidence>